<dbReference type="InterPro" id="IPR030678">
    <property type="entry name" value="Peptide/Ni-bd"/>
</dbReference>
<evidence type="ECO:0000256" key="2">
    <source>
        <dbReference type="ARBA" id="ARBA00022448"/>
    </source>
</evidence>
<dbReference type="AlphaFoldDB" id="A0A2T2XG67"/>
<evidence type="ECO:0000256" key="1">
    <source>
        <dbReference type="ARBA" id="ARBA00005695"/>
    </source>
</evidence>
<keyword evidence="3" id="KW-0732">Signal</keyword>
<evidence type="ECO:0000256" key="3">
    <source>
        <dbReference type="ARBA" id="ARBA00022729"/>
    </source>
</evidence>
<proteinExistence type="inferred from homology"/>
<dbReference type="GO" id="GO:1904680">
    <property type="term" value="F:peptide transmembrane transporter activity"/>
    <property type="evidence" value="ECO:0007669"/>
    <property type="project" value="TreeGrafter"/>
</dbReference>
<comment type="caution">
    <text evidence="5">The sequence shown here is derived from an EMBL/GenBank/DDBJ whole genome shotgun (WGS) entry which is preliminary data.</text>
</comment>
<evidence type="ECO:0000313" key="6">
    <source>
        <dbReference type="Proteomes" id="UP000242972"/>
    </source>
</evidence>
<keyword evidence="2" id="KW-0813">Transport</keyword>
<dbReference type="Pfam" id="PF00496">
    <property type="entry name" value="SBP_bac_5"/>
    <property type="match status" value="1"/>
</dbReference>
<dbReference type="Gene3D" id="3.40.190.10">
    <property type="entry name" value="Periplasmic binding protein-like II"/>
    <property type="match status" value="1"/>
</dbReference>
<dbReference type="PANTHER" id="PTHR30290:SF9">
    <property type="entry name" value="OLIGOPEPTIDE-BINDING PROTEIN APPA"/>
    <property type="match status" value="1"/>
</dbReference>
<dbReference type="SUPFAM" id="SSF53850">
    <property type="entry name" value="Periplasmic binding protein-like II"/>
    <property type="match status" value="1"/>
</dbReference>
<dbReference type="Gene3D" id="3.10.105.10">
    <property type="entry name" value="Dipeptide-binding Protein, Domain 3"/>
    <property type="match status" value="1"/>
</dbReference>
<organism evidence="5 6">
    <name type="scientific">Sulfobacillus benefaciens</name>
    <dbReference type="NCBI Taxonomy" id="453960"/>
    <lineage>
        <taxon>Bacteria</taxon>
        <taxon>Bacillati</taxon>
        <taxon>Bacillota</taxon>
        <taxon>Clostridia</taxon>
        <taxon>Eubacteriales</taxon>
        <taxon>Clostridiales Family XVII. Incertae Sedis</taxon>
        <taxon>Sulfobacillus</taxon>
    </lineage>
</organism>
<dbReference type="Proteomes" id="UP000242972">
    <property type="component" value="Unassembled WGS sequence"/>
</dbReference>
<comment type="similarity">
    <text evidence="1">Belongs to the bacterial solute-binding protein 5 family.</text>
</comment>
<dbReference type="GO" id="GO:0042597">
    <property type="term" value="C:periplasmic space"/>
    <property type="evidence" value="ECO:0007669"/>
    <property type="project" value="UniProtKB-ARBA"/>
</dbReference>
<dbReference type="GO" id="GO:0043190">
    <property type="term" value="C:ATP-binding cassette (ABC) transporter complex"/>
    <property type="evidence" value="ECO:0007669"/>
    <property type="project" value="InterPro"/>
</dbReference>
<gene>
    <name evidence="5" type="ORF">C7B46_09400</name>
</gene>
<evidence type="ECO:0000313" key="5">
    <source>
        <dbReference type="EMBL" id="PSR33489.1"/>
    </source>
</evidence>
<dbReference type="InterPro" id="IPR000914">
    <property type="entry name" value="SBP_5_dom"/>
</dbReference>
<sequence length="544" mass="60636">MQRYCPVTGKLWRGIAVCRWYNGVMKIRPTLPKLGALTAAVFLAGCGAPHITLPRRGDILRRPTLNIVAQGSSTLNPVGSYDNTPAAAIDQLMWNGLVNIAPNGTIIPDLAMHWTIANHYQEFVVALDPRAKWWNGRPITAHDVVWTYQFYQNRYSGFHGYRALDRLIRSVSAVSPTQVAFRLNHPDPGFLADWASQGSNVFILPAFALDHLPTSQVIKAKALSEPLDFIGTGAFRPISLSSRYLALRAVPRYFEGTPKISYIFWRTSPPRHVTKLSAVLWLTPPTSKIPGLEPLWSEDGHYWILLANMHDGILRNYQALRGLYQGLDRAAVARLGDGQIANGPLPPSNWFANPLLEPPAFSPRSATIATASFKHQVMPILVDSDRPREVLACRNIAHQGQSLGIAFRCNPQPQRAFYSDLQHGRFVWAFVNRAASPVGWVFSQYYGGLTPPLGQNLGSYSNPDTNRALLATMITTENTQHMIALYQLQEALVKYPPGIFLAWPQRAVWVSSNFTGYQPNPYVAFFQPQSWYLILPKAVKKAGG</sequence>
<dbReference type="GO" id="GO:0015833">
    <property type="term" value="P:peptide transport"/>
    <property type="evidence" value="ECO:0007669"/>
    <property type="project" value="TreeGrafter"/>
</dbReference>
<protein>
    <recommendedName>
        <fullName evidence="4">Solute-binding protein family 5 domain-containing protein</fullName>
    </recommendedName>
</protein>
<dbReference type="InterPro" id="IPR039424">
    <property type="entry name" value="SBP_5"/>
</dbReference>
<accession>A0A2T2XG67</accession>
<dbReference type="PANTHER" id="PTHR30290">
    <property type="entry name" value="PERIPLASMIC BINDING COMPONENT OF ABC TRANSPORTER"/>
    <property type="match status" value="1"/>
</dbReference>
<dbReference type="PIRSF" id="PIRSF002741">
    <property type="entry name" value="MppA"/>
    <property type="match status" value="1"/>
</dbReference>
<name>A0A2T2XG67_9FIRM</name>
<reference evidence="5 6" key="1">
    <citation type="journal article" date="2014" name="BMC Genomics">
        <title>Comparison of environmental and isolate Sulfobacillus genomes reveals diverse carbon, sulfur, nitrogen, and hydrogen metabolisms.</title>
        <authorList>
            <person name="Justice N.B."/>
            <person name="Norman A."/>
            <person name="Brown C.T."/>
            <person name="Singh A."/>
            <person name="Thomas B.C."/>
            <person name="Banfield J.F."/>
        </authorList>
    </citation>
    <scope>NUCLEOTIDE SEQUENCE [LARGE SCALE GENOMIC DNA]</scope>
    <source>
        <strain evidence="5">AMDSBA4</strain>
    </source>
</reference>
<dbReference type="EMBL" id="PXYW01000019">
    <property type="protein sequence ID" value="PSR33489.1"/>
    <property type="molecule type" value="Genomic_DNA"/>
</dbReference>
<evidence type="ECO:0000259" key="4">
    <source>
        <dbReference type="Pfam" id="PF00496"/>
    </source>
</evidence>
<feature type="domain" description="Solute-binding protein family 5" evidence="4">
    <location>
        <begin position="105"/>
        <end position="436"/>
    </location>
</feature>